<evidence type="ECO:0000313" key="2">
    <source>
        <dbReference type="Proteomes" id="UP000236723"/>
    </source>
</evidence>
<keyword evidence="2" id="KW-1185">Reference proteome</keyword>
<dbReference type="InterPro" id="IPR028961">
    <property type="entry name" value="Imm21"/>
</dbReference>
<proteinExistence type="predicted"/>
<dbReference type="OrthoDB" id="3471576at2"/>
<dbReference type="Proteomes" id="UP000236723">
    <property type="component" value="Unassembled WGS sequence"/>
</dbReference>
<name>A0A1H6DRD9_9ACTN</name>
<reference evidence="2" key="1">
    <citation type="submission" date="2016-10" db="EMBL/GenBank/DDBJ databases">
        <authorList>
            <person name="Varghese N."/>
            <person name="Submissions S."/>
        </authorList>
    </citation>
    <scope>NUCLEOTIDE SEQUENCE [LARGE SCALE GENOMIC DNA]</scope>
    <source>
        <strain evidence="2">DSM 43163</strain>
    </source>
</reference>
<gene>
    <name evidence="1" type="ORF">SAMN04489712_1212</name>
</gene>
<sequence length="129" mass="13852">MTSLPLDLKIQSPRCPHLGGKPRYLPAHRAFLRRLAAGCEADLLTAAEAVLADPATEWQEYGTWRTDGPAVLMDSAEAGAELSVEYPDGGLPDQAPVLLPAGRWAVRGVHTWADDDTWVGLVQLLPAGL</sequence>
<dbReference type="RefSeq" id="WP_103943264.1">
    <property type="nucleotide sequence ID" value="NZ_FNVO01000021.1"/>
</dbReference>
<organism evidence="1 2">
    <name type="scientific">Thermomonospora echinospora</name>
    <dbReference type="NCBI Taxonomy" id="1992"/>
    <lineage>
        <taxon>Bacteria</taxon>
        <taxon>Bacillati</taxon>
        <taxon>Actinomycetota</taxon>
        <taxon>Actinomycetes</taxon>
        <taxon>Streptosporangiales</taxon>
        <taxon>Thermomonosporaceae</taxon>
        <taxon>Thermomonospora</taxon>
    </lineage>
</organism>
<dbReference type="EMBL" id="FNVO01000021">
    <property type="protein sequence ID" value="SEG87790.1"/>
    <property type="molecule type" value="Genomic_DNA"/>
</dbReference>
<dbReference type="Pfam" id="PF15589">
    <property type="entry name" value="Imm21"/>
    <property type="match status" value="1"/>
</dbReference>
<accession>A0A1H6DRD9</accession>
<protein>
    <submittedName>
        <fullName evidence="1">Immunity protein 21</fullName>
    </submittedName>
</protein>
<evidence type="ECO:0000313" key="1">
    <source>
        <dbReference type="EMBL" id="SEG87790.1"/>
    </source>
</evidence>
<dbReference type="AlphaFoldDB" id="A0A1H6DRD9"/>